<dbReference type="PANTHER" id="PTHR36113:SF6">
    <property type="entry name" value="FOSFOMYCIN RESISTANCE PROTEIN FOSX"/>
    <property type="match status" value="1"/>
</dbReference>
<dbReference type="PROSITE" id="PS51819">
    <property type="entry name" value="VOC"/>
    <property type="match status" value="1"/>
</dbReference>
<evidence type="ECO:0000259" key="1">
    <source>
        <dbReference type="PROSITE" id="PS51819"/>
    </source>
</evidence>
<dbReference type="InterPro" id="IPR051332">
    <property type="entry name" value="Fosfomycin_Res_Enzymes"/>
</dbReference>
<dbReference type="RefSeq" id="WP_259856595.1">
    <property type="nucleotide sequence ID" value="NZ_BAAAST010000134.1"/>
</dbReference>
<reference evidence="2" key="2">
    <citation type="submission" date="2022-09" db="EMBL/GenBank/DDBJ databases">
        <title>Biosynthetic gene clusters of Dactylosporangioum fulvum.</title>
        <authorList>
            <person name="Caradec T."/>
        </authorList>
    </citation>
    <scope>NUCLEOTIDE SEQUENCE</scope>
    <source>
        <strain evidence="2">NRRL B-16292</strain>
    </source>
</reference>
<accession>A0ABY5VN52</accession>
<keyword evidence="3" id="KW-1185">Reference proteome</keyword>
<evidence type="ECO:0000313" key="3">
    <source>
        <dbReference type="Proteomes" id="UP001059617"/>
    </source>
</evidence>
<sequence>MNPPGTGTLHHVELWVPDLTRAVAGWGWLLPALGYTLFQDWPAGRSWRLGHTYVVVEQSPDLREGAHERRRAGLNHLAFHVAGRDRLDALVAEAAQHGWRLLFADRHPYAGGPGHYAAYLEDPDGFEVELVAEPVPGPIRH</sequence>
<name>A0ABY5VN52_9ACTN</name>
<dbReference type="InterPro" id="IPR037523">
    <property type="entry name" value="VOC_core"/>
</dbReference>
<dbReference type="EMBL" id="CP073720">
    <property type="protein sequence ID" value="UWP79088.1"/>
    <property type="molecule type" value="Genomic_DNA"/>
</dbReference>
<gene>
    <name evidence="2" type="ORF">Dfulv_28415</name>
</gene>
<organism evidence="2 3">
    <name type="scientific">Dactylosporangium fulvum</name>
    <dbReference type="NCBI Taxonomy" id="53359"/>
    <lineage>
        <taxon>Bacteria</taxon>
        <taxon>Bacillati</taxon>
        <taxon>Actinomycetota</taxon>
        <taxon>Actinomycetes</taxon>
        <taxon>Micromonosporales</taxon>
        <taxon>Micromonosporaceae</taxon>
        <taxon>Dactylosporangium</taxon>
    </lineage>
</organism>
<reference evidence="2" key="1">
    <citation type="submission" date="2021-04" db="EMBL/GenBank/DDBJ databases">
        <authorList>
            <person name="Hartkoorn R.C."/>
            <person name="Beaudoing E."/>
            <person name="Hot D."/>
        </authorList>
    </citation>
    <scope>NUCLEOTIDE SEQUENCE</scope>
    <source>
        <strain evidence="2">NRRL B-16292</strain>
    </source>
</reference>
<dbReference type="Pfam" id="PF13669">
    <property type="entry name" value="Glyoxalase_4"/>
    <property type="match status" value="1"/>
</dbReference>
<dbReference type="InterPro" id="IPR029068">
    <property type="entry name" value="Glyas_Bleomycin-R_OHBP_Dase"/>
</dbReference>
<dbReference type="Gene3D" id="3.10.180.10">
    <property type="entry name" value="2,3-Dihydroxybiphenyl 1,2-Dioxygenase, domain 1"/>
    <property type="match status" value="1"/>
</dbReference>
<proteinExistence type="predicted"/>
<dbReference type="Proteomes" id="UP001059617">
    <property type="component" value="Chromosome"/>
</dbReference>
<protein>
    <submittedName>
        <fullName evidence="2">VOC family protein</fullName>
    </submittedName>
</protein>
<evidence type="ECO:0000313" key="2">
    <source>
        <dbReference type="EMBL" id="UWP79088.1"/>
    </source>
</evidence>
<feature type="domain" description="VOC" evidence="1">
    <location>
        <begin position="8"/>
        <end position="133"/>
    </location>
</feature>
<dbReference type="SUPFAM" id="SSF54593">
    <property type="entry name" value="Glyoxalase/Bleomycin resistance protein/Dihydroxybiphenyl dioxygenase"/>
    <property type="match status" value="1"/>
</dbReference>
<dbReference type="PANTHER" id="PTHR36113">
    <property type="entry name" value="LYASE, PUTATIVE-RELATED-RELATED"/>
    <property type="match status" value="1"/>
</dbReference>